<reference evidence="1" key="1">
    <citation type="submission" date="2022-07" db="EMBL/GenBank/DDBJ databases">
        <title>Genome Sequence of Phlebia brevispora.</title>
        <authorList>
            <person name="Buettner E."/>
        </authorList>
    </citation>
    <scope>NUCLEOTIDE SEQUENCE</scope>
    <source>
        <strain evidence="1">MPL23</strain>
    </source>
</reference>
<dbReference type="Proteomes" id="UP001148662">
    <property type="component" value="Unassembled WGS sequence"/>
</dbReference>
<protein>
    <submittedName>
        <fullName evidence="1">Uncharacterized protein</fullName>
    </submittedName>
</protein>
<keyword evidence="2" id="KW-1185">Reference proteome</keyword>
<evidence type="ECO:0000313" key="2">
    <source>
        <dbReference type="Proteomes" id="UP001148662"/>
    </source>
</evidence>
<evidence type="ECO:0000313" key="1">
    <source>
        <dbReference type="EMBL" id="KAJ3550417.1"/>
    </source>
</evidence>
<sequence>MPSLTASTIRTAKGNVTQETKDALSRWYSGAIGSQGFAREVSARLEATELSVYDKPEESGKKEAKVVFEIDVKDDMCNFGNNMHGGCAAFLIDLCSSVALTLLASQTAPDKLSHVSLVLNTIYHAPAPKGCRLKIVNTTVALGGRVMTARTEIFDKTKNRLAVSGVHLKMAPSPPKL</sequence>
<organism evidence="1 2">
    <name type="scientific">Phlebia brevispora</name>
    <dbReference type="NCBI Taxonomy" id="194682"/>
    <lineage>
        <taxon>Eukaryota</taxon>
        <taxon>Fungi</taxon>
        <taxon>Dikarya</taxon>
        <taxon>Basidiomycota</taxon>
        <taxon>Agaricomycotina</taxon>
        <taxon>Agaricomycetes</taxon>
        <taxon>Polyporales</taxon>
        <taxon>Meruliaceae</taxon>
        <taxon>Phlebia</taxon>
    </lineage>
</organism>
<accession>A0ACC1T1C6</accession>
<comment type="caution">
    <text evidence="1">The sequence shown here is derived from an EMBL/GenBank/DDBJ whole genome shotgun (WGS) entry which is preliminary data.</text>
</comment>
<proteinExistence type="predicted"/>
<name>A0ACC1T1C6_9APHY</name>
<gene>
    <name evidence="1" type="ORF">NM688_g5083</name>
</gene>
<dbReference type="EMBL" id="JANHOG010000906">
    <property type="protein sequence ID" value="KAJ3550417.1"/>
    <property type="molecule type" value="Genomic_DNA"/>
</dbReference>